<dbReference type="Gene3D" id="1.20.1510.10">
    <property type="entry name" value="Cation efflux protein transmembrane domain"/>
    <property type="match status" value="1"/>
</dbReference>
<evidence type="ECO:0000256" key="4">
    <source>
        <dbReference type="ARBA" id="ARBA00022989"/>
    </source>
</evidence>
<dbReference type="Pfam" id="PF01545">
    <property type="entry name" value="Cation_efflux"/>
    <property type="match status" value="1"/>
</dbReference>
<feature type="transmembrane region" description="Helical" evidence="6">
    <location>
        <begin position="112"/>
        <end position="134"/>
    </location>
</feature>
<organism evidence="8 9">
    <name type="scientific">Streptomyces solicathayae</name>
    <dbReference type="NCBI Taxonomy" id="3081768"/>
    <lineage>
        <taxon>Bacteria</taxon>
        <taxon>Bacillati</taxon>
        <taxon>Actinomycetota</taxon>
        <taxon>Actinomycetes</taxon>
        <taxon>Kitasatosporales</taxon>
        <taxon>Streptomycetaceae</taxon>
        <taxon>Streptomyces</taxon>
    </lineage>
</organism>
<accession>A0ABZ0LX95</accession>
<dbReference type="InterPro" id="IPR036837">
    <property type="entry name" value="Cation_efflux_CTD_sf"/>
</dbReference>
<proteinExistence type="predicted"/>
<feature type="transmembrane region" description="Helical" evidence="6">
    <location>
        <begin position="6"/>
        <end position="30"/>
    </location>
</feature>
<keyword evidence="3 6" id="KW-0812">Transmembrane</keyword>
<evidence type="ECO:0000256" key="1">
    <source>
        <dbReference type="ARBA" id="ARBA00004141"/>
    </source>
</evidence>
<gene>
    <name evidence="8" type="ORF">R2D22_22720</name>
</gene>
<dbReference type="PANTHER" id="PTHR13414">
    <property type="entry name" value="HUEL-CATION TRANSPORTER"/>
    <property type="match status" value="1"/>
</dbReference>
<protein>
    <submittedName>
        <fullName evidence="8">Cation diffusion facilitator family transporter</fullName>
    </submittedName>
</protein>
<dbReference type="InterPro" id="IPR040177">
    <property type="entry name" value="SLC30A9"/>
</dbReference>
<dbReference type="Proteomes" id="UP001301731">
    <property type="component" value="Chromosome"/>
</dbReference>
<dbReference type="EMBL" id="CP137573">
    <property type="protein sequence ID" value="WOX24046.1"/>
    <property type="molecule type" value="Genomic_DNA"/>
</dbReference>
<dbReference type="SUPFAM" id="SSF161111">
    <property type="entry name" value="Cation efflux protein transmembrane domain-like"/>
    <property type="match status" value="1"/>
</dbReference>
<evidence type="ECO:0000313" key="9">
    <source>
        <dbReference type="Proteomes" id="UP001301731"/>
    </source>
</evidence>
<dbReference type="InterPro" id="IPR002524">
    <property type="entry name" value="Cation_efflux"/>
</dbReference>
<dbReference type="SUPFAM" id="SSF160240">
    <property type="entry name" value="Cation efflux protein cytoplasmic domain-like"/>
    <property type="match status" value="1"/>
</dbReference>
<dbReference type="NCBIfam" id="TIGR01297">
    <property type="entry name" value="CDF"/>
    <property type="match status" value="1"/>
</dbReference>
<dbReference type="PANTHER" id="PTHR13414:SF9">
    <property type="entry name" value="PROTON-COUPLED ZINC ANTIPORTER SLC30A9, MITOCHONDRIAL"/>
    <property type="match status" value="1"/>
</dbReference>
<keyword evidence="9" id="KW-1185">Reference proteome</keyword>
<keyword evidence="4 6" id="KW-1133">Transmembrane helix</keyword>
<feature type="transmembrane region" description="Helical" evidence="6">
    <location>
        <begin position="77"/>
        <end position="97"/>
    </location>
</feature>
<dbReference type="InterPro" id="IPR027469">
    <property type="entry name" value="Cation_efflux_TMD_sf"/>
</dbReference>
<sequence>MSASGGTKAIVAALAANLAIAAAKFVAFLFSGSSSMLAESVHSLADSGNQGLLLLGGKKAQREATPQHPFGYGRERYIYAFLVSIVLFSVGGMFAIYEGYEKIKHPHPIEAWYWPVGVLVFAIIAESFSFRTAIKESNQIRGGLSWKEFVRRAKAPELPVVLLEDLGALVGLVLALGGVGLALLTDDGVWDGIGTLCIGVLLILIALVLAAETKSLLLGESAGAEDVKKIEAAVVDGDTVTRLIHMRTLHLGPEELLVAAKVAVRHDDTAAKVASAIDAAEARIRASVPIARVIYLEPDIYSEAAAEAGADPAATPGGPAPTTGH</sequence>
<dbReference type="RefSeq" id="WP_318106500.1">
    <property type="nucleotide sequence ID" value="NZ_CP137573.1"/>
</dbReference>
<evidence type="ECO:0000313" key="8">
    <source>
        <dbReference type="EMBL" id="WOX24046.1"/>
    </source>
</evidence>
<evidence type="ECO:0000259" key="7">
    <source>
        <dbReference type="Pfam" id="PF01545"/>
    </source>
</evidence>
<keyword evidence="2" id="KW-0813">Transport</keyword>
<feature type="transmembrane region" description="Helical" evidence="6">
    <location>
        <begin position="189"/>
        <end position="211"/>
    </location>
</feature>
<feature type="domain" description="Cation efflux protein transmembrane" evidence="7">
    <location>
        <begin position="11"/>
        <end position="218"/>
    </location>
</feature>
<evidence type="ECO:0000256" key="5">
    <source>
        <dbReference type="ARBA" id="ARBA00023136"/>
    </source>
</evidence>
<evidence type="ECO:0000256" key="3">
    <source>
        <dbReference type="ARBA" id="ARBA00022692"/>
    </source>
</evidence>
<keyword evidence="5 6" id="KW-0472">Membrane</keyword>
<reference evidence="8 9" key="1">
    <citation type="submission" date="2023-10" db="EMBL/GenBank/DDBJ databases">
        <title>The genome sequence of Streptomyces sp. HUAS YS2.</title>
        <authorList>
            <person name="Mo P."/>
        </authorList>
    </citation>
    <scope>NUCLEOTIDE SEQUENCE [LARGE SCALE GENOMIC DNA]</scope>
    <source>
        <strain evidence="8 9">HUAS YS2</strain>
    </source>
</reference>
<feature type="transmembrane region" description="Helical" evidence="6">
    <location>
        <begin position="161"/>
        <end position="183"/>
    </location>
</feature>
<name>A0ABZ0LX95_9ACTN</name>
<evidence type="ECO:0000256" key="6">
    <source>
        <dbReference type="SAM" id="Phobius"/>
    </source>
</evidence>
<comment type="subcellular location">
    <subcellularLocation>
        <location evidence="1">Membrane</location>
        <topology evidence="1">Multi-pass membrane protein</topology>
    </subcellularLocation>
</comment>
<dbReference type="InterPro" id="IPR058533">
    <property type="entry name" value="Cation_efflux_TM"/>
</dbReference>
<evidence type="ECO:0000256" key="2">
    <source>
        <dbReference type="ARBA" id="ARBA00022448"/>
    </source>
</evidence>